<evidence type="ECO:0000313" key="1">
    <source>
        <dbReference type="EMBL" id="KAJ1149773.1"/>
    </source>
</evidence>
<dbReference type="Proteomes" id="UP001066276">
    <property type="component" value="Chromosome 5"/>
</dbReference>
<reference evidence="1" key="1">
    <citation type="journal article" date="2022" name="bioRxiv">
        <title>Sequencing and chromosome-scale assembly of the giantPleurodeles waltlgenome.</title>
        <authorList>
            <person name="Brown T."/>
            <person name="Elewa A."/>
            <person name="Iarovenko S."/>
            <person name="Subramanian E."/>
            <person name="Araus A.J."/>
            <person name="Petzold A."/>
            <person name="Susuki M."/>
            <person name="Suzuki K.-i.T."/>
            <person name="Hayashi T."/>
            <person name="Toyoda A."/>
            <person name="Oliveira C."/>
            <person name="Osipova E."/>
            <person name="Leigh N.D."/>
            <person name="Simon A."/>
            <person name="Yun M.H."/>
        </authorList>
    </citation>
    <scope>NUCLEOTIDE SEQUENCE</scope>
    <source>
        <strain evidence="1">20211129_DDA</strain>
        <tissue evidence="1">Liver</tissue>
    </source>
</reference>
<sequence length="228" mass="26463">MIFYFIWNSKMDRVKREVMLKTHDKGAKGVSDIATIMRGTVVCHCVRNTLKSEDESLVGFLMARFFLLPMWRRLVGAEWESAVPYNWEIPWFYKEVEKFIKEHGLVATAPMQWTPKIVQRQIRARDTSEPIGAFPSATADHVWENVASKHLTNHHKDIPWMALQGGLPVRSFMHARGLNRYKSCPRGCTADETTYHLFWEFAYTQDLMKAYARSLGPGYQHHASLQTQ</sequence>
<accession>A0AAV7RFR0</accession>
<protein>
    <submittedName>
        <fullName evidence="1">Uncharacterized protein</fullName>
    </submittedName>
</protein>
<proteinExistence type="predicted"/>
<keyword evidence="2" id="KW-1185">Reference proteome</keyword>
<organism evidence="1 2">
    <name type="scientific">Pleurodeles waltl</name>
    <name type="common">Iberian ribbed newt</name>
    <dbReference type="NCBI Taxonomy" id="8319"/>
    <lineage>
        <taxon>Eukaryota</taxon>
        <taxon>Metazoa</taxon>
        <taxon>Chordata</taxon>
        <taxon>Craniata</taxon>
        <taxon>Vertebrata</taxon>
        <taxon>Euteleostomi</taxon>
        <taxon>Amphibia</taxon>
        <taxon>Batrachia</taxon>
        <taxon>Caudata</taxon>
        <taxon>Salamandroidea</taxon>
        <taxon>Salamandridae</taxon>
        <taxon>Pleurodelinae</taxon>
        <taxon>Pleurodeles</taxon>
    </lineage>
</organism>
<name>A0AAV7RFR0_PLEWA</name>
<gene>
    <name evidence="1" type="ORF">NDU88_002578</name>
</gene>
<dbReference type="EMBL" id="JANPWB010000009">
    <property type="protein sequence ID" value="KAJ1149773.1"/>
    <property type="molecule type" value="Genomic_DNA"/>
</dbReference>
<comment type="caution">
    <text evidence="1">The sequence shown here is derived from an EMBL/GenBank/DDBJ whole genome shotgun (WGS) entry which is preliminary data.</text>
</comment>
<evidence type="ECO:0000313" key="2">
    <source>
        <dbReference type="Proteomes" id="UP001066276"/>
    </source>
</evidence>
<dbReference type="AlphaFoldDB" id="A0AAV7RFR0"/>